<name>A0A0M9BJU6_9BACL</name>
<keyword evidence="1" id="KW-1133">Transmembrane helix</keyword>
<evidence type="ECO:0000313" key="3">
    <source>
        <dbReference type="Proteomes" id="UP000037688"/>
    </source>
</evidence>
<organism evidence="2 3">
    <name type="scientific">Paenibacillus xylanivorans</name>
    <dbReference type="NCBI Taxonomy" id="1705561"/>
    <lineage>
        <taxon>Bacteria</taxon>
        <taxon>Bacillati</taxon>
        <taxon>Bacillota</taxon>
        <taxon>Bacilli</taxon>
        <taxon>Bacillales</taxon>
        <taxon>Paenibacillaceae</taxon>
        <taxon>Paenibacillus</taxon>
    </lineage>
</organism>
<evidence type="ECO:0000256" key="1">
    <source>
        <dbReference type="SAM" id="Phobius"/>
    </source>
</evidence>
<dbReference type="EMBL" id="LITU01000078">
    <property type="protein sequence ID" value="KOY13748.1"/>
    <property type="molecule type" value="Genomic_DNA"/>
</dbReference>
<gene>
    <name evidence="2" type="ORF">AMS66_25415</name>
</gene>
<keyword evidence="1" id="KW-0812">Transmembrane</keyword>
<keyword evidence="3" id="KW-1185">Reference proteome</keyword>
<accession>A0A0M9BJU6</accession>
<evidence type="ECO:0000313" key="2">
    <source>
        <dbReference type="EMBL" id="KOY13748.1"/>
    </source>
</evidence>
<reference evidence="2 3" key="1">
    <citation type="submission" date="2015-08" db="EMBL/GenBank/DDBJ databases">
        <title>Draft genome sequence of cellulolytic and xylanolytic Paenibacillus sp. A59, isolated from a decaying forest soil from Patagonia, Argentina.</title>
        <authorList>
            <person name="Ghio S."/>
            <person name="Caceres A.M."/>
            <person name="Talia P."/>
            <person name="Grasso D."/>
            <person name="Campos E."/>
        </authorList>
    </citation>
    <scope>NUCLEOTIDE SEQUENCE [LARGE SCALE GENOMIC DNA]</scope>
    <source>
        <strain evidence="2 3">A59</strain>
    </source>
</reference>
<sequence length="61" mass="7300">MNSYSWYTPLLKFILLFHSRLYGFKLVKYRVTQFLGFAHEAVFLPFTHIVFFSAKLIPQLI</sequence>
<dbReference type="AlphaFoldDB" id="A0A0M9BJU6"/>
<comment type="caution">
    <text evidence="2">The sequence shown here is derived from an EMBL/GenBank/DDBJ whole genome shotgun (WGS) entry which is preliminary data.</text>
</comment>
<protein>
    <submittedName>
        <fullName evidence="2">Uncharacterized protein</fullName>
    </submittedName>
</protein>
<dbReference type="Proteomes" id="UP000037688">
    <property type="component" value="Unassembled WGS sequence"/>
</dbReference>
<keyword evidence="1" id="KW-0472">Membrane</keyword>
<proteinExistence type="predicted"/>
<feature type="transmembrane region" description="Helical" evidence="1">
    <location>
        <begin position="34"/>
        <end position="54"/>
    </location>
</feature>